<evidence type="ECO:0000256" key="1">
    <source>
        <dbReference type="ARBA" id="ARBA00004429"/>
    </source>
</evidence>
<keyword evidence="7 13" id="KW-0653">Protein transport</keyword>
<evidence type="ECO:0000256" key="9">
    <source>
        <dbReference type="ARBA" id="ARBA00023136"/>
    </source>
</evidence>
<comment type="similarity">
    <text evidence="2 13">Belongs to the OXA1/ALB3/YidC family. Type 1 subfamily.</text>
</comment>
<dbReference type="CDD" id="cd20070">
    <property type="entry name" value="5TM_YidC_Alb3"/>
    <property type="match status" value="1"/>
</dbReference>
<evidence type="ECO:0000259" key="15">
    <source>
        <dbReference type="Pfam" id="PF14849"/>
    </source>
</evidence>
<evidence type="ECO:0000256" key="4">
    <source>
        <dbReference type="ARBA" id="ARBA00022448"/>
    </source>
</evidence>
<gene>
    <name evidence="13 16" type="primary">yidC</name>
    <name evidence="16" type="ORF">GCM10007939_13020</name>
</gene>
<dbReference type="Gene3D" id="2.70.98.90">
    <property type="match status" value="1"/>
</dbReference>
<evidence type="ECO:0000256" key="6">
    <source>
        <dbReference type="ARBA" id="ARBA00022692"/>
    </source>
</evidence>
<name>A0ABQ5VUL2_9RHOB</name>
<feature type="domain" description="Membrane insertase YidC/Oxa/ALB C-terminal" evidence="14">
    <location>
        <begin position="387"/>
        <end position="590"/>
    </location>
</feature>
<evidence type="ECO:0000256" key="5">
    <source>
        <dbReference type="ARBA" id="ARBA00022475"/>
    </source>
</evidence>
<keyword evidence="10 13" id="KW-0143">Chaperone</keyword>
<evidence type="ECO:0000256" key="10">
    <source>
        <dbReference type="ARBA" id="ARBA00023186"/>
    </source>
</evidence>
<dbReference type="PRINTS" id="PR01900">
    <property type="entry name" value="YIDCPROTEIN"/>
</dbReference>
<dbReference type="NCBIfam" id="TIGR03592">
    <property type="entry name" value="yidC_oxa1_cterm"/>
    <property type="match status" value="1"/>
</dbReference>
<dbReference type="InterPro" id="IPR047196">
    <property type="entry name" value="YidC_ALB_C"/>
</dbReference>
<keyword evidence="6 13" id="KW-0812">Transmembrane</keyword>
<dbReference type="InterPro" id="IPR028055">
    <property type="entry name" value="YidC/Oxa/ALB_C"/>
</dbReference>
<feature type="transmembrane region" description="Helical" evidence="13">
    <location>
        <begin position="9"/>
        <end position="27"/>
    </location>
</feature>
<dbReference type="Pfam" id="PF14849">
    <property type="entry name" value="YidC_periplas"/>
    <property type="match status" value="1"/>
</dbReference>
<dbReference type="CDD" id="cd19961">
    <property type="entry name" value="EcYidC-like_peri"/>
    <property type="match status" value="1"/>
</dbReference>
<dbReference type="PRINTS" id="PR00701">
    <property type="entry name" value="60KDINNERMP"/>
</dbReference>
<keyword evidence="4 13" id="KW-0813">Transport</keyword>
<dbReference type="NCBIfam" id="TIGR03593">
    <property type="entry name" value="yidC_nterm"/>
    <property type="match status" value="1"/>
</dbReference>
<feature type="transmembrane region" description="Helical" evidence="13">
    <location>
        <begin position="556"/>
        <end position="576"/>
    </location>
</feature>
<comment type="function">
    <text evidence="13">Required for the insertion and/or proper folding and/or complex formation of integral membrane proteins into the membrane. Involved in integration of membrane proteins that insert both dependently and independently of the Sec translocase complex, as well as at least some lipoproteins. Aids folding of multispanning membrane proteins.</text>
</comment>
<evidence type="ECO:0000259" key="14">
    <source>
        <dbReference type="Pfam" id="PF02096"/>
    </source>
</evidence>
<dbReference type="NCBIfam" id="NF002353">
    <property type="entry name" value="PRK01318.1-4"/>
    <property type="match status" value="1"/>
</dbReference>
<comment type="subunit">
    <text evidence="13">Interacts with the Sec translocase complex via SecD. Specifically interacts with transmembrane segments of nascent integral membrane proteins during membrane integration.</text>
</comment>
<evidence type="ECO:0000256" key="13">
    <source>
        <dbReference type="HAMAP-Rule" id="MF_01810"/>
    </source>
</evidence>
<dbReference type="InterPro" id="IPR019998">
    <property type="entry name" value="Membr_insert_YidC"/>
</dbReference>
<evidence type="ECO:0000256" key="11">
    <source>
        <dbReference type="ARBA" id="ARBA00033245"/>
    </source>
</evidence>
<evidence type="ECO:0000256" key="7">
    <source>
        <dbReference type="ARBA" id="ARBA00022927"/>
    </source>
</evidence>
<evidence type="ECO:0000256" key="2">
    <source>
        <dbReference type="ARBA" id="ARBA00010527"/>
    </source>
</evidence>
<evidence type="ECO:0000313" key="17">
    <source>
        <dbReference type="Proteomes" id="UP001156694"/>
    </source>
</evidence>
<dbReference type="PANTHER" id="PTHR12428:SF65">
    <property type="entry name" value="CYTOCHROME C OXIDASE ASSEMBLY PROTEIN COX18, MITOCHONDRIAL"/>
    <property type="match status" value="1"/>
</dbReference>
<comment type="subcellular location">
    <subcellularLocation>
        <location evidence="1">Cell inner membrane</location>
        <topology evidence="1">Multi-pass membrane protein</topology>
    </subcellularLocation>
    <subcellularLocation>
        <location evidence="13">Cell membrane</location>
        <topology evidence="13">Multi-pass membrane protein</topology>
    </subcellularLocation>
</comment>
<dbReference type="Proteomes" id="UP001156694">
    <property type="component" value="Unassembled WGS sequence"/>
</dbReference>
<dbReference type="HAMAP" id="MF_01810">
    <property type="entry name" value="YidC_type1"/>
    <property type="match status" value="1"/>
</dbReference>
<evidence type="ECO:0000256" key="8">
    <source>
        <dbReference type="ARBA" id="ARBA00022989"/>
    </source>
</evidence>
<comment type="caution">
    <text evidence="16">The sequence shown here is derived from an EMBL/GenBank/DDBJ whole genome shotgun (WGS) entry which is preliminary data.</text>
</comment>
<evidence type="ECO:0000256" key="3">
    <source>
        <dbReference type="ARBA" id="ARBA00015325"/>
    </source>
</evidence>
<keyword evidence="8 13" id="KW-1133">Transmembrane helix</keyword>
<reference evidence="17" key="1">
    <citation type="journal article" date="2019" name="Int. J. Syst. Evol. Microbiol.">
        <title>The Global Catalogue of Microorganisms (GCM) 10K type strain sequencing project: providing services to taxonomists for standard genome sequencing and annotation.</title>
        <authorList>
            <consortium name="The Broad Institute Genomics Platform"/>
            <consortium name="The Broad Institute Genome Sequencing Center for Infectious Disease"/>
            <person name="Wu L."/>
            <person name="Ma J."/>
        </authorList>
    </citation>
    <scope>NUCLEOTIDE SEQUENCE [LARGE SCALE GENOMIC DNA]</scope>
    <source>
        <strain evidence="17">NBRC 110140</strain>
    </source>
</reference>
<feature type="transmembrane region" description="Helical" evidence="13">
    <location>
        <begin position="387"/>
        <end position="407"/>
    </location>
</feature>
<evidence type="ECO:0000313" key="16">
    <source>
        <dbReference type="EMBL" id="GLQ35019.1"/>
    </source>
</evidence>
<organism evidence="16 17">
    <name type="scientific">Amylibacter marinus</name>
    <dbReference type="NCBI Taxonomy" id="1475483"/>
    <lineage>
        <taxon>Bacteria</taxon>
        <taxon>Pseudomonadati</taxon>
        <taxon>Pseudomonadota</taxon>
        <taxon>Alphaproteobacteria</taxon>
        <taxon>Rhodobacterales</taxon>
        <taxon>Paracoccaceae</taxon>
        <taxon>Amylibacter</taxon>
    </lineage>
</organism>
<dbReference type="Pfam" id="PF02096">
    <property type="entry name" value="60KD_IMP"/>
    <property type="match status" value="1"/>
</dbReference>
<keyword evidence="5 13" id="KW-1003">Cell membrane</keyword>
<protein>
    <recommendedName>
        <fullName evidence="3 13">Membrane protein insertase YidC</fullName>
    </recommendedName>
    <alternativeName>
        <fullName evidence="12 13">Foldase YidC</fullName>
    </alternativeName>
    <alternativeName>
        <fullName evidence="11 13">Membrane integrase YidC</fullName>
    </alternativeName>
    <alternativeName>
        <fullName evidence="13">Membrane protein YidC</fullName>
    </alternativeName>
</protein>
<feature type="transmembrane region" description="Helical" evidence="13">
    <location>
        <begin position="452"/>
        <end position="473"/>
    </location>
</feature>
<accession>A0ABQ5VUL2</accession>
<proteinExistence type="inferred from homology"/>
<keyword evidence="9 13" id="KW-0472">Membrane</keyword>
<dbReference type="InterPro" id="IPR001708">
    <property type="entry name" value="YidC/ALB3/OXA1/COX18"/>
</dbReference>
<keyword evidence="17" id="KW-1185">Reference proteome</keyword>
<dbReference type="InterPro" id="IPR028053">
    <property type="entry name" value="Membr_insert_YidC_N"/>
</dbReference>
<feature type="domain" description="Membrane insertase YidC N-terminal" evidence="15">
    <location>
        <begin position="78"/>
        <end position="375"/>
    </location>
</feature>
<sequence length="612" mass="68115">MQDDSNKNMILATVLSMLVLLVWFIIFPPEQPQPVQQTQVVNADGSVQPPQNSTGSLAPSITTTATQTRDGALASSARLPIKTDRLEGSLSLTGARIDDLRLIDYNRKQNDDSEKVTLLSPAGGPAAYYILHGFIPAGSLTYDDVPGASTPWAIEAGNTLTQNTPVTLKWENASGLIFRRTLSIDDNYMFNVQQTVENTGPGDVILQPYGMIVQRGPIARAAYGRKESSTGGVYILHEGIILNDGEAREEIDYKDMPDEDYSDRERANLRIIPADQNGWIGFTGKYWMTTLIPDAVNGFDAVSKYTEGADRYQAEARQKPITVAAGSSTTVTSRLFAGAKEYQTIKDYGNEAGIADFIDSIDWGWFFFLTKPMFAVLHWLNGIIGNMGWAIIALTVLIKAILFPLAYKSFVSMARMKELQPEMEKLKEKHGDDRAAMQQEVMKLYRTKKVNPAAGCLPILLQIPIFFSLYKVIFVTLELRHAPFIGWLTDLSVPDPTSILNLFGLLPWGVPGPENFFAIFSIGVWPIIMGITMWLQQKLNPAPTDKTQAQIFAWMPFIFMFMLGGFASGLVIYWVANNTLTFIQQYTIMRSQGVKPDILGNIFKRLKKEEAK</sequence>
<dbReference type="InterPro" id="IPR038221">
    <property type="entry name" value="YidC_periplasmic_sf"/>
</dbReference>
<dbReference type="RefSeq" id="WP_284377105.1">
    <property type="nucleotide sequence ID" value="NZ_BSNN01000002.1"/>
</dbReference>
<feature type="transmembrane region" description="Helical" evidence="13">
    <location>
        <begin position="516"/>
        <end position="535"/>
    </location>
</feature>
<dbReference type="PANTHER" id="PTHR12428">
    <property type="entry name" value="OXA1"/>
    <property type="match status" value="1"/>
</dbReference>
<dbReference type="EMBL" id="BSNN01000002">
    <property type="protein sequence ID" value="GLQ35019.1"/>
    <property type="molecule type" value="Genomic_DNA"/>
</dbReference>
<evidence type="ECO:0000256" key="12">
    <source>
        <dbReference type="ARBA" id="ARBA00033342"/>
    </source>
</evidence>